<name>A0AA35S8P0_GEOBA</name>
<comment type="caution">
    <text evidence="2">The sequence shown here is derived from an EMBL/GenBank/DDBJ whole genome shotgun (WGS) entry which is preliminary data.</text>
</comment>
<evidence type="ECO:0000313" key="3">
    <source>
        <dbReference type="Proteomes" id="UP001174909"/>
    </source>
</evidence>
<feature type="compositionally biased region" description="Basic residues" evidence="1">
    <location>
        <begin position="9"/>
        <end position="19"/>
    </location>
</feature>
<evidence type="ECO:0000256" key="1">
    <source>
        <dbReference type="SAM" id="MobiDB-lite"/>
    </source>
</evidence>
<evidence type="ECO:0000313" key="2">
    <source>
        <dbReference type="EMBL" id="CAI8025528.1"/>
    </source>
</evidence>
<feature type="region of interest" description="Disordered" evidence="1">
    <location>
        <begin position="1"/>
        <end position="23"/>
    </location>
</feature>
<dbReference type="AlphaFoldDB" id="A0AA35S8P0"/>
<keyword evidence="3" id="KW-1185">Reference proteome</keyword>
<gene>
    <name evidence="2" type="ORF">GBAR_LOCUS14741</name>
</gene>
<sequence length="42" mass="5418">MTNLQERQRQRKRNGKTCHHGKELFLRKEELKRSRRTRRWLR</sequence>
<dbReference type="Proteomes" id="UP001174909">
    <property type="component" value="Unassembled WGS sequence"/>
</dbReference>
<reference evidence="2" key="1">
    <citation type="submission" date="2023-03" db="EMBL/GenBank/DDBJ databases">
        <authorList>
            <person name="Steffen K."/>
            <person name="Cardenas P."/>
        </authorList>
    </citation>
    <scope>NUCLEOTIDE SEQUENCE</scope>
</reference>
<organism evidence="2 3">
    <name type="scientific">Geodia barretti</name>
    <name type="common">Barrett's horny sponge</name>
    <dbReference type="NCBI Taxonomy" id="519541"/>
    <lineage>
        <taxon>Eukaryota</taxon>
        <taxon>Metazoa</taxon>
        <taxon>Porifera</taxon>
        <taxon>Demospongiae</taxon>
        <taxon>Heteroscleromorpha</taxon>
        <taxon>Tetractinellida</taxon>
        <taxon>Astrophorina</taxon>
        <taxon>Geodiidae</taxon>
        <taxon>Geodia</taxon>
    </lineage>
</organism>
<dbReference type="EMBL" id="CASHTH010002159">
    <property type="protein sequence ID" value="CAI8025528.1"/>
    <property type="molecule type" value="Genomic_DNA"/>
</dbReference>
<accession>A0AA35S8P0</accession>
<proteinExistence type="predicted"/>
<protein>
    <submittedName>
        <fullName evidence="2">Uncharacterized protein</fullName>
    </submittedName>
</protein>